<dbReference type="Proteomes" id="UP000363661">
    <property type="component" value="Unassembled WGS sequence"/>
</dbReference>
<keyword evidence="2" id="KW-1185">Reference proteome</keyword>
<evidence type="ECO:0000313" key="1">
    <source>
        <dbReference type="EMBL" id="VUX09160.1"/>
    </source>
</evidence>
<name>A0A564TPP2_9FIRM</name>
<dbReference type="EMBL" id="CABHNA010000054">
    <property type="protein sequence ID" value="VUX09160.1"/>
    <property type="molecule type" value="Genomic_DNA"/>
</dbReference>
<dbReference type="AlphaFoldDB" id="A0A564TPP2"/>
<accession>A0A564TPP2</accession>
<proteinExistence type="predicted"/>
<sequence length="308" mass="34601">MNPGSYYLYEYESCCRRRNLGFLQISSHNYSYLLTLHVKNLPIVPGEQLEVYAFILENQTLTGSPVALLQCSGQNLSTQLVISGERFPHKRTLKHIDGFIIFSITQNRSQHWIASAVPLPDFYSFSDCSLSTEESLSSEPENPSISEEAVITEDTVSETVSEATLSDASIDDASIDDASIDDTSTLNAPTEDALTEDVSADDTSIHDASIQAKKITHAEISTLPRRFWPLANNSFLLHGCHNYHHLLLIKEKDHLWLGVPGLYDPREAHMANLFGFPQFTSSYISILELTEDECENSESFGHWCRYLM</sequence>
<reference evidence="1 2" key="1">
    <citation type="submission" date="2019-07" db="EMBL/GenBank/DDBJ databases">
        <authorList>
            <person name="Hibberd C M."/>
            <person name="Gehrig L. J."/>
            <person name="Chang H.-W."/>
            <person name="Venkatesh S."/>
        </authorList>
    </citation>
    <scope>NUCLEOTIDE SEQUENCE [LARGE SCALE GENOMIC DNA]</scope>
    <source>
        <strain evidence="1">Ruminococcus_torques_SSTS_Bg7063</strain>
    </source>
</reference>
<organism evidence="1 2">
    <name type="scientific">[Ruminococcus] torques</name>
    <dbReference type="NCBI Taxonomy" id="33039"/>
    <lineage>
        <taxon>Bacteria</taxon>
        <taxon>Bacillati</taxon>
        <taxon>Bacillota</taxon>
        <taxon>Clostridia</taxon>
        <taxon>Lachnospirales</taxon>
        <taxon>Lachnospiraceae</taxon>
        <taxon>Mediterraneibacter</taxon>
    </lineage>
</organism>
<dbReference type="RefSeq" id="WP_144367068.1">
    <property type="nucleotide sequence ID" value="NZ_CABHNA010000054.1"/>
</dbReference>
<evidence type="ECO:0000313" key="2">
    <source>
        <dbReference type="Proteomes" id="UP000363661"/>
    </source>
</evidence>
<protein>
    <submittedName>
        <fullName evidence="1">Uncharacterized protein</fullName>
    </submittedName>
</protein>
<gene>
    <name evidence="1" type="ORF">RTSSTS7063_01522</name>
</gene>